<dbReference type="Proteomes" id="UP000313312">
    <property type="component" value="Unassembled WGS sequence"/>
</dbReference>
<protein>
    <recommendedName>
        <fullName evidence="4">DNA mismatch repair protein MutL</fullName>
    </recommendedName>
</protein>
<keyword evidence="7" id="KW-0255">Endonuclease</keyword>
<dbReference type="EMBL" id="QFCR01000001">
    <property type="protein sequence ID" value="TNK91139.1"/>
    <property type="molecule type" value="Genomic_DNA"/>
</dbReference>
<dbReference type="NCBIfam" id="NF000950">
    <property type="entry name" value="PRK00095.1-3"/>
    <property type="match status" value="1"/>
</dbReference>
<dbReference type="Pfam" id="PF01119">
    <property type="entry name" value="DNA_mis_repair"/>
    <property type="match status" value="1"/>
</dbReference>
<dbReference type="AlphaFoldDB" id="A0A5C4TKH1"/>
<evidence type="ECO:0000256" key="3">
    <source>
        <dbReference type="ARBA" id="ARBA00023204"/>
    </source>
</evidence>
<dbReference type="InterPro" id="IPR036890">
    <property type="entry name" value="HATPase_C_sf"/>
</dbReference>
<dbReference type="PANTHER" id="PTHR10073">
    <property type="entry name" value="DNA MISMATCH REPAIR PROTEIN MLH, PMS, MUTL"/>
    <property type="match status" value="1"/>
</dbReference>
<dbReference type="SMART" id="SM01340">
    <property type="entry name" value="DNA_mis_repair"/>
    <property type="match status" value="1"/>
</dbReference>
<organism evidence="7 8">
    <name type="scientific">Fructilactobacillus sanfranciscensis</name>
    <name type="common">Lactobacillus sanfranciscensis</name>
    <dbReference type="NCBI Taxonomy" id="1625"/>
    <lineage>
        <taxon>Bacteria</taxon>
        <taxon>Bacillati</taxon>
        <taxon>Bacillota</taxon>
        <taxon>Bacilli</taxon>
        <taxon>Lactobacillales</taxon>
        <taxon>Lactobacillaceae</taxon>
        <taxon>Fructilactobacillus</taxon>
    </lineage>
</organism>
<gene>
    <name evidence="4" type="primary">mutL</name>
    <name evidence="7" type="ORF">DID87_00200</name>
</gene>
<evidence type="ECO:0000256" key="2">
    <source>
        <dbReference type="ARBA" id="ARBA00022763"/>
    </source>
</evidence>
<evidence type="ECO:0000256" key="1">
    <source>
        <dbReference type="ARBA" id="ARBA00006082"/>
    </source>
</evidence>
<dbReference type="GO" id="GO:0005524">
    <property type="term" value="F:ATP binding"/>
    <property type="evidence" value="ECO:0007669"/>
    <property type="project" value="InterPro"/>
</dbReference>
<dbReference type="GO" id="GO:0032300">
    <property type="term" value="C:mismatch repair complex"/>
    <property type="evidence" value="ECO:0007669"/>
    <property type="project" value="InterPro"/>
</dbReference>
<comment type="function">
    <text evidence="4">This protein is involved in the repair of mismatches in DNA. It is required for dam-dependent methyl-directed DNA mismatch repair. May act as a 'molecular matchmaker', a protein that promotes the formation of a stable complex between two or more DNA-binding proteins in an ATP-dependent manner without itself being part of a final effector complex.</text>
</comment>
<keyword evidence="2 4" id="KW-0227">DNA damage</keyword>
<dbReference type="InterPro" id="IPR042121">
    <property type="entry name" value="MutL_C_regsub"/>
</dbReference>
<dbReference type="PROSITE" id="PS00058">
    <property type="entry name" value="DNA_MISMATCH_REPAIR_1"/>
    <property type="match status" value="1"/>
</dbReference>
<comment type="similarity">
    <text evidence="1 4">Belongs to the DNA mismatch repair MutL/HexB family.</text>
</comment>
<dbReference type="Pfam" id="PF08676">
    <property type="entry name" value="MutL_C"/>
    <property type="match status" value="1"/>
</dbReference>
<evidence type="ECO:0000259" key="6">
    <source>
        <dbReference type="SMART" id="SM01340"/>
    </source>
</evidence>
<dbReference type="GO" id="GO:0030983">
    <property type="term" value="F:mismatched DNA binding"/>
    <property type="evidence" value="ECO:0007669"/>
    <property type="project" value="InterPro"/>
</dbReference>
<dbReference type="Gene3D" id="3.30.565.10">
    <property type="entry name" value="Histidine kinase-like ATPase, C-terminal domain"/>
    <property type="match status" value="1"/>
</dbReference>
<dbReference type="SUPFAM" id="SSF118116">
    <property type="entry name" value="DNA mismatch repair protein MutL"/>
    <property type="match status" value="1"/>
</dbReference>
<dbReference type="InterPro" id="IPR002099">
    <property type="entry name" value="MutL/Mlh/PMS"/>
</dbReference>
<dbReference type="GeneID" id="93160804"/>
<evidence type="ECO:0000313" key="7">
    <source>
        <dbReference type="EMBL" id="TNK91139.1"/>
    </source>
</evidence>
<sequence>MAQIHQLSNILSDQISAGEVIERPASVVKELVENSIDAGSSRIDVEITEAGLKQIKITDNGSGIAPDQVQLAFKRFATSKINNQADLFKIHSLGFRGEALPSIAAISDITMKTSDGEHEGSEIHIHGGKLVQQGPAEIRRGTTVEVNELFFNTPNRLKYLKSTATELSKITDIVNRLALSHPEVALSLQHNGRELLRTSGRNNMQQVIAGIYGNPSMKKMISVENENSKFKLTGYTSLPELTRASRKYISVIINGRFVKDYALNHSIIDGYGSKLMVGRYPVSVISVEMDPSLIDVNVHPTKQEVRLLDSRELSDFISKSIYASLSQRNLIPDALDNQSLKRGLSEHNTMEVALNFDELEKQTNDTETLTSSIEIDRTVGQISSINAKKEKLNAEPVMIKTKSDLVNSDVETFKNYYLNERPELPFGNAEQHDETERFPRLRFIGQVHGTYLIAESHDGMYIVDQHAAQERINYEKFRKQVGEISTDEQNLLVPIVLDYPASDAMAIKGRFDLLESVGIKLEPFGNNSFVIRQHPTWFEKGQEEKTIREMIDWVLKNDKLSTASFREQAAIMTSCKQAIKANHHLDHKQAQALLDNLHKCENPFNCPHGRPVLIHFSPSDLQTMFKRIQDPHESDGWE</sequence>
<dbReference type="InterPro" id="IPR013507">
    <property type="entry name" value="DNA_mismatch_S5_2-like"/>
</dbReference>
<dbReference type="InterPro" id="IPR020568">
    <property type="entry name" value="Ribosomal_Su5_D2-typ_SF"/>
</dbReference>
<feature type="domain" description="MutL C-terminal dimerisation" evidence="5">
    <location>
        <begin position="443"/>
        <end position="585"/>
    </location>
</feature>
<dbReference type="GO" id="GO:0016887">
    <property type="term" value="F:ATP hydrolysis activity"/>
    <property type="evidence" value="ECO:0007669"/>
    <property type="project" value="InterPro"/>
</dbReference>
<dbReference type="InterPro" id="IPR020667">
    <property type="entry name" value="DNA_mismatch_repair_MutL"/>
</dbReference>
<dbReference type="Pfam" id="PF02518">
    <property type="entry name" value="HATPase_c"/>
    <property type="match status" value="1"/>
</dbReference>
<dbReference type="HAMAP" id="MF_00149">
    <property type="entry name" value="DNA_mis_repair"/>
    <property type="match status" value="1"/>
</dbReference>
<dbReference type="InterPro" id="IPR003594">
    <property type="entry name" value="HATPase_dom"/>
</dbReference>
<dbReference type="GO" id="GO:0004519">
    <property type="term" value="F:endonuclease activity"/>
    <property type="evidence" value="ECO:0007669"/>
    <property type="project" value="UniProtKB-KW"/>
</dbReference>
<dbReference type="Gene3D" id="3.30.230.10">
    <property type="match status" value="1"/>
</dbReference>
<evidence type="ECO:0000313" key="8">
    <source>
        <dbReference type="Proteomes" id="UP000313312"/>
    </source>
</evidence>
<dbReference type="InterPro" id="IPR038973">
    <property type="entry name" value="MutL/Mlh/Pms-like"/>
</dbReference>
<dbReference type="CDD" id="cd00782">
    <property type="entry name" value="MutL_Trans"/>
    <property type="match status" value="1"/>
</dbReference>
<name>A0A5C4TKH1_FRUSA</name>
<dbReference type="InterPro" id="IPR014762">
    <property type="entry name" value="DNA_mismatch_repair_CS"/>
</dbReference>
<keyword evidence="3 4" id="KW-0234">DNA repair</keyword>
<accession>A0A5C4TKH1</accession>
<dbReference type="NCBIfam" id="TIGR00585">
    <property type="entry name" value="mutl"/>
    <property type="match status" value="1"/>
</dbReference>
<dbReference type="SMART" id="SM00853">
    <property type="entry name" value="MutL_C"/>
    <property type="match status" value="1"/>
</dbReference>
<dbReference type="Gene3D" id="3.30.1370.100">
    <property type="entry name" value="MutL, C-terminal domain, regulatory subdomain"/>
    <property type="match status" value="1"/>
</dbReference>
<feature type="domain" description="DNA mismatch repair protein S5" evidence="6">
    <location>
        <begin position="208"/>
        <end position="326"/>
    </location>
</feature>
<dbReference type="SUPFAM" id="SSF55874">
    <property type="entry name" value="ATPase domain of HSP90 chaperone/DNA topoisomerase II/histidine kinase"/>
    <property type="match status" value="1"/>
</dbReference>
<keyword evidence="7" id="KW-0540">Nuclease</keyword>
<dbReference type="InterPro" id="IPR037198">
    <property type="entry name" value="MutL_C_sf"/>
</dbReference>
<dbReference type="SUPFAM" id="SSF54211">
    <property type="entry name" value="Ribosomal protein S5 domain 2-like"/>
    <property type="match status" value="1"/>
</dbReference>
<comment type="caution">
    <text evidence="7">The sequence shown here is derived from an EMBL/GenBank/DDBJ whole genome shotgun (WGS) entry which is preliminary data.</text>
</comment>
<dbReference type="CDD" id="cd16926">
    <property type="entry name" value="HATPase_MutL-MLH-PMS-like"/>
    <property type="match status" value="1"/>
</dbReference>
<keyword evidence="7" id="KW-0378">Hydrolase</keyword>
<dbReference type="FunFam" id="3.30.565.10:FF:000003">
    <property type="entry name" value="DNA mismatch repair endonuclease MutL"/>
    <property type="match status" value="1"/>
</dbReference>
<evidence type="ECO:0000259" key="5">
    <source>
        <dbReference type="SMART" id="SM00853"/>
    </source>
</evidence>
<dbReference type="InterPro" id="IPR014721">
    <property type="entry name" value="Ribsml_uS5_D2-typ_fold_subgr"/>
</dbReference>
<reference evidence="7 8" key="1">
    <citation type="submission" date="2018-05" db="EMBL/GenBank/DDBJ databases">
        <title>Lactobacillus sanfranciscensis Ah4 draft denome sequence.</title>
        <authorList>
            <person name="Zhang G."/>
        </authorList>
    </citation>
    <scope>NUCLEOTIDE SEQUENCE [LARGE SCALE GENOMIC DNA]</scope>
    <source>
        <strain evidence="7 8">Ah4</strain>
    </source>
</reference>
<proteinExistence type="inferred from homology"/>
<dbReference type="InterPro" id="IPR042120">
    <property type="entry name" value="MutL_C_dimsub"/>
</dbReference>
<evidence type="ECO:0000256" key="4">
    <source>
        <dbReference type="HAMAP-Rule" id="MF_00149"/>
    </source>
</evidence>
<dbReference type="InterPro" id="IPR014790">
    <property type="entry name" value="MutL_C"/>
</dbReference>
<dbReference type="PANTHER" id="PTHR10073:SF12">
    <property type="entry name" value="DNA MISMATCH REPAIR PROTEIN MLH1"/>
    <property type="match status" value="1"/>
</dbReference>
<dbReference type="Gene3D" id="3.30.1540.20">
    <property type="entry name" value="MutL, C-terminal domain, dimerisation subdomain"/>
    <property type="match status" value="1"/>
</dbReference>
<dbReference type="GO" id="GO:0006298">
    <property type="term" value="P:mismatch repair"/>
    <property type="evidence" value="ECO:0007669"/>
    <property type="project" value="UniProtKB-UniRule"/>
</dbReference>
<dbReference type="GO" id="GO:0140664">
    <property type="term" value="F:ATP-dependent DNA damage sensor activity"/>
    <property type="evidence" value="ECO:0007669"/>
    <property type="project" value="InterPro"/>
</dbReference>
<dbReference type="RefSeq" id="WP_103428469.1">
    <property type="nucleotide sequence ID" value="NZ_CP118925.1"/>
</dbReference>